<dbReference type="SUPFAM" id="SSF56645">
    <property type="entry name" value="Acyl-CoA dehydrogenase NM domain-like"/>
    <property type="match status" value="1"/>
</dbReference>
<dbReference type="GO" id="GO:0003995">
    <property type="term" value="F:acyl-CoA dehydrogenase activity"/>
    <property type="evidence" value="ECO:0007669"/>
    <property type="project" value="TreeGrafter"/>
</dbReference>
<dbReference type="EMBL" id="AP012603">
    <property type="protein sequence ID" value="BAM90478.1"/>
    <property type="molecule type" value="Genomic_DNA"/>
</dbReference>
<sequence length="388" mass="42589">MDFALSANQESIRDAVAKICADFDDAYWLKKDKVGGFPADFHKAMADAGWLGICIPEAYGGSGLGILDAAIMMRTIAESGAGMSGASAIHMNVFGLNPVVVFGSKEQCARMLPGIVDGSEKACFAVTEPNTGLNTTQLKTRAVRKGDRYVVNGQKVWISTAQVAEKILLLARTTPLEDVKRPTHGLSLFYTDFDRSRIKVHEIEKMGRKPVDSNELFFEDFEIPVEDRLGEEGRGFDYILHGMNPERILIAAEAVGLGHLALSRASAYAKVRNVFNRPIGQNQGIQHPLAKNWMELEAAWLMVLQAGWQYDQGMPCGPAANAAKYLAAEAGFQACEQAVMTHGGFGYAREYHVERYLRESLIPRIAPISPQLILSFIAEKVLGMPKSY</sequence>
<reference evidence="9 10" key="1">
    <citation type="journal article" date="2013" name="Appl. Environ. Microbiol.">
        <title>Genome analysis suggests that the soil oligotrophic bacterium Agromonas oligotrophica (Bradyrhizobium oligotrophicum) is a nitrogen-fixing symbiont of Aeschynomene indica.</title>
        <authorList>
            <person name="Okubo T."/>
            <person name="Fukushima S."/>
            <person name="Itakura M."/>
            <person name="Oshima K."/>
            <person name="Longtonglang A."/>
            <person name="Teaumroong N."/>
            <person name="Mitsui H."/>
            <person name="Hattori M."/>
            <person name="Hattori R."/>
            <person name="Hattori T."/>
            <person name="Minamisawa K."/>
        </authorList>
    </citation>
    <scope>NUCLEOTIDE SEQUENCE [LARGE SCALE GENOMIC DNA]</scope>
    <source>
        <strain evidence="9 10">S58</strain>
    </source>
</reference>
<feature type="domain" description="Acyl-CoA oxidase/dehydrogenase middle" evidence="7">
    <location>
        <begin position="123"/>
        <end position="220"/>
    </location>
</feature>
<evidence type="ECO:0000256" key="2">
    <source>
        <dbReference type="ARBA" id="ARBA00009347"/>
    </source>
</evidence>
<organism evidence="9 10">
    <name type="scientific">Bradyrhizobium oligotrophicum S58</name>
    <dbReference type="NCBI Taxonomy" id="1245469"/>
    <lineage>
        <taxon>Bacteria</taxon>
        <taxon>Pseudomonadati</taxon>
        <taxon>Pseudomonadota</taxon>
        <taxon>Alphaproteobacteria</taxon>
        <taxon>Hyphomicrobiales</taxon>
        <taxon>Nitrobacteraceae</taxon>
        <taxon>Bradyrhizobium</taxon>
    </lineage>
</organism>
<keyword evidence="5" id="KW-0560">Oxidoreductase</keyword>
<dbReference type="InterPro" id="IPR036250">
    <property type="entry name" value="AcylCo_DH-like_C"/>
</dbReference>
<dbReference type="InterPro" id="IPR013786">
    <property type="entry name" value="AcylCoA_DH/ox_N"/>
</dbReference>
<dbReference type="OrthoDB" id="9775090at2"/>
<dbReference type="SUPFAM" id="SSF47203">
    <property type="entry name" value="Acyl-CoA dehydrogenase C-terminal domain-like"/>
    <property type="match status" value="1"/>
</dbReference>
<feature type="domain" description="Acyl-CoA dehydrogenase/oxidase N-terminal" evidence="8">
    <location>
        <begin position="7"/>
        <end position="118"/>
    </location>
</feature>
<keyword evidence="10" id="KW-1185">Reference proteome</keyword>
<dbReference type="InterPro" id="IPR009100">
    <property type="entry name" value="AcylCoA_DH/oxidase_NM_dom_sf"/>
</dbReference>
<dbReference type="FunFam" id="2.40.110.10:FF:000014">
    <property type="entry name" value="Probable acyl-CoA dehydrogenase"/>
    <property type="match status" value="1"/>
</dbReference>
<name>M4Z9M4_9BRAD</name>
<dbReference type="InterPro" id="IPR009075">
    <property type="entry name" value="AcylCo_DH/oxidase_C"/>
</dbReference>
<dbReference type="AlphaFoldDB" id="M4Z9M4"/>
<keyword evidence="4 5" id="KW-0274">FAD</keyword>
<dbReference type="Gene3D" id="1.10.540.10">
    <property type="entry name" value="Acyl-CoA dehydrogenase/oxidase, N-terminal domain"/>
    <property type="match status" value="1"/>
</dbReference>
<dbReference type="Proteomes" id="UP000011841">
    <property type="component" value="Chromosome"/>
</dbReference>
<dbReference type="InterPro" id="IPR046373">
    <property type="entry name" value="Acyl-CoA_Oxase/DH_mid-dom_sf"/>
</dbReference>
<dbReference type="STRING" id="1245469.S58_44930"/>
<feature type="domain" description="Acyl-CoA dehydrogenase/oxidase C-terminal" evidence="6">
    <location>
        <begin position="233"/>
        <end position="366"/>
    </location>
</feature>
<dbReference type="InterPro" id="IPR037069">
    <property type="entry name" value="AcylCoA_DH/ox_N_sf"/>
</dbReference>
<gene>
    <name evidence="9" type="ORF">S58_44930</name>
</gene>
<dbReference type="PATRIC" id="fig|1245469.3.peg.4598"/>
<dbReference type="HOGENOM" id="CLU_018204_0_2_5"/>
<evidence type="ECO:0000256" key="5">
    <source>
        <dbReference type="RuleBase" id="RU362125"/>
    </source>
</evidence>
<dbReference type="KEGG" id="aol:S58_44930"/>
<dbReference type="FunFam" id="1.20.140.10:FF:000012">
    <property type="entry name" value="Acyl-CoA dehydrogenase fadE12"/>
    <property type="match status" value="1"/>
</dbReference>
<keyword evidence="3 5" id="KW-0285">Flavoprotein</keyword>
<evidence type="ECO:0000256" key="3">
    <source>
        <dbReference type="ARBA" id="ARBA00022630"/>
    </source>
</evidence>
<dbReference type="RefSeq" id="WP_015667583.1">
    <property type="nucleotide sequence ID" value="NC_020453.1"/>
</dbReference>
<dbReference type="eggNOG" id="COG1960">
    <property type="taxonomic scope" value="Bacteria"/>
</dbReference>
<dbReference type="Gene3D" id="1.20.140.10">
    <property type="entry name" value="Butyryl-CoA Dehydrogenase, subunit A, domain 3"/>
    <property type="match status" value="1"/>
</dbReference>
<dbReference type="PANTHER" id="PTHR43884:SF12">
    <property type="entry name" value="ISOVALERYL-COA DEHYDROGENASE, MITOCHONDRIAL-RELATED"/>
    <property type="match status" value="1"/>
</dbReference>
<proteinExistence type="inferred from homology"/>
<comment type="similarity">
    <text evidence="2 5">Belongs to the acyl-CoA dehydrogenase family.</text>
</comment>
<dbReference type="Pfam" id="PF00441">
    <property type="entry name" value="Acyl-CoA_dh_1"/>
    <property type="match status" value="1"/>
</dbReference>
<evidence type="ECO:0000256" key="1">
    <source>
        <dbReference type="ARBA" id="ARBA00001974"/>
    </source>
</evidence>
<evidence type="ECO:0000259" key="7">
    <source>
        <dbReference type="Pfam" id="PF02770"/>
    </source>
</evidence>
<evidence type="ECO:0000259" key="6">
    <source>
        <dbReference type="Pfam" id="PF00441"/>
    </source>
</evidence>
<dbReference type="PANTHER" id="PTHR43884">
    <property type="entry name" value="ACYL-COA DEHYDROGENASE"/>
    <property type="match status" value="1"/>
</dbReference>
<evidence type="ECO:0000259" key="8">
    <source>
        <dbReference type="Pfam" id="PF02771"/>
    </source>
</evidence>
<evidence type="ECO:0000313" key="10">
    <source>
        <dbReference type="Proteomes" id="UP000011841"/>
    </source>
</evidence>
<accession>M4Z9M4</accession>
<dbReference type="FunFam" id="1.10.540.10:FF:000027">
    <property type="entry name" value="Putative acyl-CoA dehydrogenase"/>
    <property type="match status" value="1"/>
</dbReference>
<dbReference type="Pfam" id="PF02770">
    <property type="entry name" value="Acyl-CoA_dh_M"/>
    <property type="match status" value="1"/>
</dbReference>
<dbReference type="InterPro" id="IPR006091">
    <property type="entry name" value="Acyl-CoA_Oxase/DH_mid-dom"/>
</dbReference>
<dbReference type="Gene3D" id="2.40.110.10">
    <property type="entry name" value="Butyryl-CoA Dehydrogenase, subunit A, domain 2"/>
    <property type="match status" value="1"/>
</dbReference>
<protein>
    <submittedName>
        <fullName evidence="9">Putative acyl-CoA dehydrogenase</fullName>
    </submittedName>
</protein>
<dbReference type="Pfam" id="PF02771">
    <property type="entry name" value="Acyl-CoA_dh_N"/>
    <property type="match status" value="1"/>
</dbReference>
<evidence type="ECO:0000256" key="4">
    <source>
        <dbReference type="ARBA" id="ARBA00022827"/>
    </source>
</evidence>
<dbReference type="GO" id="GO:0050660">
    <property type="term" value="F:flavin adenine dinucleotide binding"/>
    <property type="evidence" value="ECO:0007669"/>
    <property type="project" value="InterPro"/>
</dbReference>
<dbReference type="GeneID" id="301818276"/>
<comment type="cofactor">
    <cofactor evidence="1 5">
        <name>FAD</name>
        <dbReference type="ChEBI" id="CHEBI:57692"/>
    </cofactor>
</comment>
<evidence type="ECO:0000313" key="9">
    <source>
        <dbReference type="EMBL" id="BAM90478.1"/>
    </source>
</evidence>